<feature type="compositionally biased region" description="Low complexity" evidence="1">
    <location>
        <begin position="297"/>
        <end position="319"/>
    </location>
</feature>
<keyword evidence="4" id="KW-1185">Reference proteome</keyword>
<dbReference type="EMBL" id="JAAGSC010000044">
    <property type="protein sequence ID" value="NDY96845.1"/>
    <property type="molecule type" value="Genomic_DNA"/>
</dbReference>
<organism evidence="3 4">
    <name type="scientific">Wenzhouxiangella limi</name>
    <dbReference type="NCBI Taxonomy" id="2707351"/>
    <lineage>
        <taxon>Bacteria</taxon>
        <taxon>Pseudomonadati</taxon>
        <taxon>Pseudomonadota</taxon>
        <taxon>Gammaproteobacteria</taxon>
        <taxon>Chromatiales</taxon>
        <taxon>Wenzhouxiangellaceae</taxon>
        <taxon>Wenzhouxiangella</taxon>
    </lineage>
</organism>
<dbReference type="Pfam" id="PF11737">
    <property type="entry name" value="DUF3300"/>
    <property type="match status" value="1"/>
</dbReference>
<feature type="compositionally biased region" description="Low complexity" evidence="1">
    <location>
        <begin position="520"/>
        <end position="534"/>
    </location>
</feature>
<dbReference type="PANTHER" id="PTHR40269:SF1">
    <property type="entry name" value="OUTER MEMBRANE PROTEIN"/>
    <property type="match status" value="1"/>
</dbReference>
<dbReference type="InterPro" id="IPR021728">
    <property type="entry name" value="DUF3300"/>
</dbReference>
<feature type="compositionally biased region" description="Basic and acidic residues" evidence="1">
    <location>
        <begin position="535"/>
        <end position="545"/>
    </location>
</feature>
<protein>
    <submittedName>
        <fullName evidence="3">DUF3300 domain-containing protein</fullName>
    </submittedName>
</protein>
<feature type="compositionally biased region" description="Low complexity" evidence="1">
    <location>
        <begin position="426"/>
        <end position="465"/>
    </location>
</feature>
<reference evidence="3 4" key="1">
    <citation type="submission" date="2020-02" db="EMBL/GenBank/DDBJ databases">
        <authorList>
            <person name="Zhang X.-Y."/>
        </authorList>
    </citation>
    <scope>NUCLEOTIDE SEQUENCE [LARGE SCALE GENOMIC DNA]</scope>
    <source>
        <strain evidence="3 4">C33</strain>
    </source>
</reference>
<feature type="compositionally biased region" description="Polar residues" evidence="1">
    <location>
        <begin position="366"/>
        <end position="389"/>
    </location>
</feature>
<feature type="signal peptide" evidence="2">
    <location>
        <begin position="1"/>
        <end position="24"/>
    </location>
</feature>
<dbReference type="RefSeq" id="WP_164212232.1">
    <property type="nucleotide sequence ID" value="NZ_JAAGSC010000044.1"/>
</dbReference>
<feature type="compositionally biased region" description="Basic and acidic residues" evidence="1">
    <location>
        <begin position="507"/>
        <end position="519"/>
    </location>
</feature>
<gene>
    <name evidence="3" type="ORF">G3I74_14015</name>
</gene>
<comment type="caution">
    <text evidence="3">The sequence shown here is derived from an EMBL/GenBank/DDBJ whole genome shotgun (WGS) entry which is preliminary data.</text>
</comment>
<dbReference type="Proteomes" id="UP000484885">
    <property type="component" value="Unassembled WGS sequence"/>
</dbReference>
<dbReference type="PANTHER" id="PTHR40269">
    <property type="entry name" value="OUTER MEMBRANE PROTEIN-RELATED"/>
    <property type="match status" value="1"/>
</dbReference>
<evidence type="ECO:0000256" key="2">
    <source>
        <dbReference type="SAM" id="SignalP"/>
    </source>
</evidence>
<feature type="chain" id="PRO_5032728506" evidence="2">
    <location>
        <begin position="25"/>
        <end position="545"/>
    </location>
</feature>
<evidence type="ECO:0000313" key="4">
    <source>
        <dbReference type="Proteomes" id="UP000484885"/>
    </source>
</evidence>
<feature type="compositionally biased region" description="Basic residues" evidence="1">
    <location>
        <begin position="273"/>
        <end position="284"/>
    </location>
</feature>
<evidence type="ECO:0000256" key="1">
    <source>
        <dbReference type="SAM" id="MobiDB-lite"/>
    </source>
</evidence>
<accession>A0A845VAB1</accession>
<feature type="region of interest" description="Disordered" evidence="1">
    <location>
        <begin position="268"/>
        <end position="545"/>
    </location>
</feature>
<evidence type="ECO:0000313" key="3">
    <source>
        <dbReference type="EMBL" id="NDY96845.1"/>
    </source>
</evidence>
<proteinExistence type="predicted"/>
<dbReference type="AlphaFoldDB" id="A0A845VAB1"/>
<name>A0A845VAB1_9GAMM</name>
<feature type="compositionally biased region" description="Low complexity" evidence="1">
    <location>
        <begin position="339"/>
        <end position="352"/>
    </location>
</feature>
<keyword evidence="2" id="KW-0732">Signal</keyword>
<sequence length="545" mass="61011">MKRPIQTAVMATLLTLLLAPAVSARSVGDFHGFGQGELDQMLAPVALYPDTVLSHVLIAATYPLEVVQAARWSRNNPDLRGEAAVNAVIGHAWDPSVMALVAFPELLARMDADLDWTQRLGDAFLVQEEDVLDSIQRLRGQAHRAGNLGSNEHVQVVREREVIYIEPARRQVIYLPHYNPSVVYGRWHWADYPPIAWSHPRRYRSSVSFYWSPAYSVAPTFFFSSFHWSRRQVVVVNHHHHYYRPGHYSRPRTVVNQHFYSGRDVARHDSARRWTHKPTHRRGVAYRADVPARHRQASIQSSRQRAAVAANNRKATARVAETRSQQRQWAAERRSGLDRQAPAAGQPRAGRATSRPPSAENRLSTRRSSNAQTRSPARALSGSSPNSSSQRDRVKSSANRTTRTTREPSSAVPKRGLPVDQRRSQRPSNAASSARRTPPSAVRSTARPRAAAPSPSRRQLSASSRTPERARNSTVRTTRPARNSAPRAAARDRASSRQMAPTPPQRTGDRARASVDRSASRSTSRASRSQQPSRLSERAAARRRD</sequence>